<organism evidence="2 3">
    <name type="scientific">Pristionchus pacificus</name>
    <name type="common">Parasitic nematode worm</name>
    <dbReference type="NCBI Taxonomy" id="54126"/>
    <lineage>
        <taxon>Eukaryota</taxon>
        <taxon>Metazoa</taxon>
        <taxon>Ecdysozoa</taxon>
        <taxon>Nematoda</taxon>
        <taxon>Chromadorea</taxon>
        <taxon>Rhabditida</taxon>
        <taxon>Rhabditina</taxon>
        <taxon>Diplogasteromorpha</taxon>
        <taxon>Diplogasteroidea</taxon>
        <taxon>Neodiplogasteridae</taxon>
        <taxon>Pristionchus</taxon>
    </lineage>
</organism>
<sequence length="700" mass="80643">MVVLLRVLMRAGIAVRRCSGNPSNSGIQKTAQRIKEFFMASEKEIFHPDFVKKAYRFDKIDSKQWMLIYRDETASRTFLIMSISIPIVIISSSFFIWDVTQHQQKDRQEFVQKLVKDAKQLGLFLIVPILGALFVTSLLFRVHSLRVLRIYQKREHPERYTIVAPSNWGTLKKMEFDRDLCISSFIEHENELARVGLLFSFGNMQVDRSRYIVDDDKFRANIYHWLVSRRHVTKDWQKKIGDVREKIKHAILDMPENERIVELLKGGYINFFHAVQIIEILKETEKDSKNFLGFYSSQRMKDWQEIESLYKKDSIGLGEASQLLQRVVQYEIPALRRNIQKADQAIQDGAKKEKEYLKQSFDAKKNYDKELSRMGIKGVMLRSELLNLASELPSFIDSIALLIQKLAPAKEYYEAFRDYVHNSSAPSLSLLPLLTLIFTHGSSVTVYEYTYGKAPVKIEKPSIELLIKADENKEEAEDEIDFGDDLDLDLGETGGEIDFGDGQISIDVVADERGLVLEDGVARGDEALGLLENGETRQGIKEELEELISFLSARSLDEDTEGSADIFILGSEVRPDKIRNVTVSQLKEWNSQASSILAELNNPQKIHLFKIRTSPQYVETLVDELIGKRDLEGRYEKMAKLMEDKQKREQDNLRETRNQLNLTIENTKKLKKEVEEEISKKYKGRQVNIMGGIHQALVPI</sequence>
<evidence type="ECO:0000313" key="3">
    <source>
        <dbReference type="Proteomes" id="UP000005239"/>
    </source>
</evidence>
<name>A0A2A6CR45_PRIPA</name>
<evidence type="ECO:0000313" key="2">
    <source>
        <dbReference type="EnsemblMetazoa" id="PPA13992.1"/>
    </source>
</evidence>
<dbReference type="GO" id="GO:0007346">
    <property type="term" value="P:regulation of mitotic cell cycle"/>
    <property type="evidence" value="ECO:0000318"/>
    <property type="project" value="GO_Central"/>
</dbReference>
<accession>A0A2A6CR45</accession>
<proteinExistence type="inferred from homology"/>
<dbReference type="AlphaFoldDB" id="A0A2A6CR45"/>
<dbReference type="GO" id="GO:0012505">
    <property type="term" value="C:endomembrane system"/>
    <property type="evidence" value="ECO:0000318"/>
    <property type="project" value="GO_Central"/>
</dbReference>
<keyword evidence="3" id="KW-1185">Reference proteome</keyword>
<reference evidence="3" key="1">
    <citation type="journal article" date="2008" name="Nat. Genet.">
        <title>The Pristionchus pacificus genome provides a unique perspective on nematode lifestyle and parasitism.</title>
        <authorList>
            <person name="Dieterich C."/>
            <person name="Clifton S.W."/>
            <person name="Schuster L.N."/>
            <person name="Chinwalla A."/>
            <person name="Delehaunty K."/>
            <person name="Dinkelacker I."/>
            <person name="Fulton L."/>
            <person name="Fulton R."/>
            <person name="Godfrey J."/>
            <person name="Minx P."/>
            <person name="Mitreva M."/>
            <person name="Roeseler W."/>
            <person name="Tian H."/>
            <person name="Witte H."/>
            <person name="Yang S.P."/>
            <person name="Wilson R.K."/>
            <person name="Sommer R.J."/>
        </authorList>
    </citation>
    <scope>NUCLEOTIDE SEQUENCE [LARGE SCALE GENOMIC DNA]</scope>
    <source>
        <strain evidence="3">PS312</strain>
    </source>
</reference>
<dbReference type="InterPro" id="IPR008491">
    <property type="entry name" value="CDK5RAP3"/>
</dbReference>
<evidence type="ECO:0000256" key="1">
    <source>
        <dbReference type="ARBA" id="ARBA00007478"/>
    </source>
</evidence>
<accession>A0A8R1U9D3</accession>
<gene>
    <name evidence="2" type="primary">WBGene00103546</name>
</gene>
<protein>
    <submittedName>
        <fullName evidence="2">Cdkr-3</fullName>
    </submittedName>
</protein>
<dbReference type="EnsemblMetazoa" id="PPA13992.1">
    <property type="protein sequence ID" value="PPA13992.1"/>
    <property type="gene ID" value="WBGene00103546"/>
</dbReference>
<dbReference type="PANTHER" id="PTHR14894">
    <property type="entry name" value="CDK5 REGULATORY SUBUNIT-ASSOCIATED PROTEIN 3"/>
    <property type="match status" value="1"/>
</dbReference>
<comment type="similarity">
    <text evidence="1">Belongs to the CDK5RAP3 family.</text>
</comment>
<dbReference type="PANTHER" id="PTHR14894:SF0">
    <property type="entry name" value="CDK5 REGULATORY SUBUNIT-ASSOCIATED PROTEIN 3"/>
    <property type="match status" value="1"/>
</dbReference>
<dbReference type="Proteomes" id="UP000005239">
    <property type="component" value="Unassembled WGS sequence"/>
</dbReference>
<dbReference type="Pfam" id="PF05600">
    <property type="entry name" value="CDK5RAP3"/>
    <property type="match status" value="1"/>
</dbReference>
<reference evidence="2" key="2">
    <citation type="submission" date="2022-06" db="UniProtKB">
        <authorList>
            <consortium name="EnsemblMetazoa"/>
        </authorList>
    </citation>
    <scope>IDENTIFICATION</scope>
    <source>
        <strain evidence="2">PS312</strain>
    </source>
</reference>